<dbReference type="Proteomes" id="UP000694548">
    <property type="component" value="Chromosome sgr05"/>
</dbReference>
<evidence type="ECO:0000256" key="1">
    <source>
        <dbReference type="SAM" id="MobiDB-lite"/>
    </source>
</evidence>
<reference evidence="2" key="3">
    <citation type="submission" date="2025-09" db="UniProtKB">
        <authorList>
            <consortium name="Ensembl"/>
        </authorList>
    </citation>
    <scope>IDENTIFICATION</scope>
</reference>
<sequence length="172" mass="18711">MVSLVSSIYLIRLWVRPLGPPLGLDAVRPLGPPRERDAATPPGPPLEQDTVRLPGPPRELDAVRPPGPPLEQDAVRPPGPPLELDAVRPPGPPLELDAVRPPGPPLGQELTELVVPETGRAGRTDCPEEPPRWILYWVGSFCHKHAGERSGDEVRIHMQVRKAGRQVGTVLQ</sequence>
<organism evidence="2 3">
    <name type="scientific">Nothobranchius furzeri</name>
    <name type="common">Turquoise killifish</name>
    <dbReference type="NCBI Taxonomy" id="105023"/>
    <lineage>
        <taxon>Eukaryota</taxon>
        <taxon>Metazoa</taxon>
        <taxon>Chordata</taxon>
        <taxon>Craniata</taxon>
        <taxon>Vertebrata</taxon>
        <taxon>Euteleostomi</taxon>
        <taxon>Actinopterygii</taxon>
        <taxon>Neopterygii</taxon>
        <taxon>Teleostei</taxon>
        <taxon>Neoteleostei</taxon>
        <taxon>Acanthomorphata</taxon>
        <taxon>Ovalentaria</taxon>
        <taxon>Atherinomorphae</taxon>
        <taxon>Cyprinodontiformes</taxon>
        <taxon>Nothobranchiidae</taxon>
        <taxon>Nothobranchius</taxon>
    </lineage>
</organism>
<evidence type="ECO:0000313" key="3">
    <source>
        <dbReference type="Proteomes" id="UP000694548"/>
    </source>
</evidence>
<dbReference type="Ensembl" id="ENSNFUT00015008773.1">
    <property type="protein sequence ID" value="ENSNFUP00015008343.1"/>
    <property type="gene ID" value="ENSNFUG00015004084.1"/>
</dbReference>
<protein>
    <submittedName>
        <fullName evidence="2">Uncharacterized protein</fullName>
    </submittedName>
</protein>
<proteinExistence type="predicted"/>
<dbReference type="AlphaFoldDB" id="A0A8C6KS57"/>
<reference evidence="2" key="2">
    <citation type="submission" date="2025-08" db="UniProtKB">
        <authorList>
            <consortium name="Ensembl"/>
        </authorList>
    </citation>
    <scope>IDENTIFICATION</scope>
</reference>
<reference evidence="2" key="1">
    <citation type="submission" date="2014-08" db="EMBL/GenBank/DDBJ databases">
        <authorList>
            <person name="Senf B."/>
            <person name="Petzold A."/>
            <person name="Downie B.R."/>
            <person name="Koch P."/>
            <person name="Platzer M."/>
        </authorList>
    </citation>
    <scope>NUCLEOTIDE SEQUENCE [LARGE SCALE GENOMIC DNA]</scope>
    <source>
        <strain evidence="2">GRZ</strain>
    </source>
</reference>
<accession>A0A8C6KS57</accession>
<evidence type="ECO:0000313" key="2">
    <source>
        <dbReference type="Ensembl" id="ENSNFUP00015008343.1"/>
    </source>
</evidence>
<dbReference type="GeneTree" id="ENSGT01010000228664"/>
<keyword evidence="3" id="KW-1185">Reference proteome</keyword>
<feature type="region of interest" description="Disordered" evidence="1">
    <location>
        <begin position="29"/>
        <end position="106"/>
    </location>
</feature>
<name>A0A8C6KS57_NOTFU</name>